<dbReference type="InterPro" id="IPR027417">
    <property type="entry name" value="P-loop_NTPase"/>
</dbReference>
<dbReference type="OrthoDB" id="31298at2157"/>
<accession>A0A2V2MZW0</accession>
<evidence type="ECO:0000256" key="2">
    <source>
        <dbReference type="ARBA" id="ARBA00022448"/>
    </source>
</evidence>
<keyword evidence="2" id="KW-0813">Transport</keyword>
<dbReference type="Pfam" id="PF00005">
    <property type="entry name" value="ABC_tran"/>
    <property type="match status" value="1"/>
</dbReference>
<name>A0A2V2MZW0_9EURY</name>
<dbReference type="InterPro" id="IPR025302">
    <property type="entry name" value="DrrA1/2-like_C"/>
</dbReference>
<dbReference type="AlphaFoldDB" id="A0A2V2MZW0"/>
<evidence type="ECO:0000256" key="6">
    <source>
        <dbReference type="ARBA" id="ARBA00022967"/>
    </source>
</evidence>
<dbReference type="SMART" id="SM00382">
    <property type="entry name" value="AAA"/>
    <property type="match status" value="1"/>
</dbReference>
<dbReference type="RefSeq" id="WP_109970162.1">
    <property type="nucleotide sequence ID" value="NZ_CP176093.1"/>
</dbReference>
<dbReference type="InterPro" id="IPR003439">
    <property type="entry name" value="ABC_transporter-like_ATP-bd"/>
</dbReference>
<keyword evidence="3" id="KW-1003">Cell membrane</keyword>
<dbReference type="EMBL" id="QGMY01000018">
    <property type="protein sequence ID" value="PWR69838.1"/>
    <property type="molecule type" value="Genomic_DNA"/>
</dbReference>
<dbReference type="SUPFAM" id="SSF52540">
    <property type="entry name" value="P-loop containing nucleoside triphosphate hydrolases"/>
    <property type="match status" value="1"/>
</dbReference>
<proteinExistence type="inferred from homology"/>
<dbReference type="InterPro" id="IPR017871">
    <property type="entry name" value="ABC_transporter-like_CS"/>
</dbReference>
<evidence type="ECO:0000256" key="3">
    <source>
        <dbReference type="ARBA" id="ARBA00022475"/>
    </source>
</evidence>
<keyword evidence="5 10" id="KW-0067">ATP-binding</keyword>
<comment type="similarity">
    <text evidence="8">Belongs to the ABC transporter superfamily. Drug exporter-1 (DrugE1) (TC 3.A.1.105) family.</text>
</comment>
<protein>
    <submittedName>
        <fullName evidence="10">ABC transporter ATP-binding protein</fullName>
    </submittedName>
</protein>
<dbReference type="GO" id="GO:1900753">
    <property type="term" value="P:doxorubicin transport"/>
    <property type="evidence" value="ECO:0007669"/>
    <property type="project" value="InterPro"/>
</dbReference>
<keyword evidence="4" id="KW-0547">Nucleotide-binding</keyword>
<keyword evidence="7" id="KW-0472">Membrane</keyword>
<evidence type="ECO:0000313" key="10">
    <source>
        <dbReference type="EMBL" id="PWR69838.1"/>
    </source>
</evidence>
<keyword evidence="11" id="KW-1185">Reference proteome</keyword>
<dbReference type="Pfam" id="PF13732">
    <property type="entry name" value="DrrA1-3_C"/>
    <property type="match status" value="1"/>
</dbReference>
<comment type="subcellular location">
    <subcellularLocation>
        <location evidence="1">Cell membrane</location>
        <topology evidence="1">Peripheral membrane protein</topology>
        <orientation evidence="1">Cytoplasmic side</orientation>
    </subcellularLocation>
</comment>
<dbReference type="GO" id="GO:0005524">
    <property type="term" value="F:ATP binding"/>
    <property type="evidence" value="ECO:0007669"/>
    <property type="project" value="UniProtKB-KW"/>
</dbReference>
<dbReference type="PROSITE" id="PS50893">
    <property type="entry name" value="ABC_TRANSPORTER_2"/>
    <property type="match status" value="1"/>
</dbReference>
<dbReference type="NCBIfam" id="TIGR01188">
    <property type="entry name" value="drrA"/>
    <property type="match status" value="1"/>
</dbReference>
<dbReference type="GO" id="GO:0016887">
    <property type="term" value="F:ATP hydrolysis activity"/>
    <property type="evidence" value="ECO:0007669"/>
    <property type="project" value="InterPro"/>
</dbReference>
<evidence type="ECO:0000256" key="5">
    <source>
        <dbReference type="ARBA" id="ARBA00022840"/>
    </source>
</evidence>
<evidence type="ECO:0000313" key="11">
    <source>
        <dbReference type="Proteomes" id="UP000245657"/>
    </source>
</evidence>
<comment type="caution">
    <text evidence="10">The sequence shown here is derived from an EMBL/GenBank/DDBJ whole genome shotgun (WGS) entry which is preliminary data.</text>
</comment>
<keyword evidence="6" id="KW-1278">Translocase</keyword>
<feature type="domain" description="ABC transporter" evidence="9">
    <location>
        <begin position="5"/>
        <end position="236"/>
    </location>
</feature>
<dbReference type="Gene3D" id="3.40.50.300">
    <property type="entry name" value="P-loop containing nucleotide triphosphate hydrolases"/>
    <property type="match status" value="1"/>
</dbReference>
<gene>
    <name evidence="10" type="ORF">DK846_16815</name>
</gene>
<evidence type="ECO:0000256" key="1">
    <source>
        <dbReference type="ARBA" id="ARBA00004413"/>
    </source>
</evidence>
<dbReference type="FunFam" id="3.40.50.300:FF:000589">
    <property type="entry name" value="ABC transporter, ATP-binding subunit"/>
    <property type="match status" value="1"/>
</dbReference>
<dbReference type="InterPro" id="IPR005894">
    <property type="entry name" value="DrrA"/>
</dbReference>
<organism evidence="10 11">
    <name type="scientific">Methanospirillum lacunae</name>
    <dbReference type="NCBI Taxonomy" id="668570"/>
    <lineage>
        <taxon>Archaea</taxon>
        <taxon>Methanobacteriati</taxon>
        <taxon>Methanobacteriota</taxon>
        <taxon>Stenosarchaea group</taxon>
        <taxon>Methanomicrobia</taxon>
        <taxon>Methanomicrobiales</taxon>
        <taxon>Methanospirillaceae</taxon>
        <taxon>Methanospirillum</taxon>
    </lineage>
</organism>
<dbReference type="PANTHER" id="PTHR43582">
    <property type="entry name" value="LINEARMYCIN RESISTANCE ATP-BINDING PROTEIN LNRL"/>
    <property type="match status" value="1"/>
</dbReference>
<dbReference type="GO" id="GO:0005886">
    <property type="term" value="C:plasma membrane"/>
    <property type="evidence" value="ECO:0007669"/>
    <property type="project" value="UniProtKB-SubCell"/>
</dbReference>
<evidence type="ECO:0000256" key="4">
    <source>
        <dbReference type="ARBA" id="ARBA00022741"/>
    </source>
</evidence>
<dbReference type="PROSITE" id="PS00211">
    <property type="entry name" value="ABC_TRANSPORTER_1"/>
    <property type="match status" value="1"/>
</dbReference>
<evidence type="ECO:0000259" key="9">
    <source>
        <dbReference type="PROSITE" id="PS50893"/>
    </source>
</evidence>
<sequence length="328" mass="37265">MTTAILVKDLTKKFNDLVAVNHISFEIEQGEIFGLLGPNGAGKTTTLSMLATMQKPTSGLATIQGKNVEKDEDGVRKAIGIVFQDQSLDEELTAGENMDFHGRLYRIPTEIRKQRIDELLRLVELHERKNDIVKTFSGGMRRRLEIARGLLHHPSVLFLDEPTLGLDPQTRNHLWQYIATLSKEKNISIILTTHYMEEADRLCDRIAIIDHGTIIALDTPENLKNGIGGDIITISTPEFEKASKILTEPWITNLEIYNDEVRISLQNAEQHISEVITALNQYQIPVTSVSIHKPTLEDVFLSYTGKKIRDEETDKKETMRVHHRMVRH</sequence>
<dbReference type="InterPro" id="IPR003593">
    <property type="entry name" value="AAA+_ATPase"/>
</dbReference>
<reference evidence="10 11" key="1">
    <citation type="submission" date="2018-05" db="EMBL/GenBank/DDBJ databases">
        <title>Draft genome of Methanospirillum lacunae Ki8-1.</title>
        <authorList>
            <person name="Dueholm M.S."/>
            <person name="Nielsen P.H."/>
            <person name="Bakmann L.F."/>
            <person name="Otzen D.E."/>
        </authorList>
    </citation>
    <scope>NUCLEOTIDE SEQUENCE [LARGE SCALE GENOMIC DNA]</scope>
    <source>
        <strain evidence="10 11">Ki8-1</strain>
    </source>
</reference>
<dbReference type="Proteomes" id="UP000245657">
    <property type="component" value="Unassembled WGS sequence"/>
</dbReference>
<evidence type="ECO:0000256" key="8">
    <source>
        <dbReference type="ARBA" id="ARBA00049985"/>
    </source>
</evidence>
<evidence type="ECO:0000256" key="7">
    <source>
        <dbReference type="ARBA" id="ARBA00023136"/>
    </source>
</evidence>
<dbReference type="PANTHER" id="PTHR43582:SF2">
    <property type="entry name" value="LINEARMYCIN RESISTANCE ATP-BINDING PROTEIN LNRL"/>
    <property type="match status" value="1"/>
</dbReference>
<dbReference type="GO" id="GO:0043215">
    <property type="term" value="P:daunorubicin transport"/>
    <property type="evidence" value="ECO:0007669"/>
    <property type="project" value="InterPro"/>
</dbReference>
<dbReference type="GeneID" id="97550097"/>